<feature type="region of interest" description="Disordered" evidence="1">
    <location>
        <begin position="1"/>
        <end position="29"/>
    </location>
</feature>
<accession>A0ABY5AND7</accession>
<evidence type="ECO:0000313" key="2">
    <source>
        <dbReference type="EMBL" id="USR90325.1"/>
    </source>
</evidence>
<dbReference type="EMBL" id="CP098611">
    <property type="protein sequence ID" value="USR90325.1"/>
    <property type="molecule type" value="Genomic_DNA"/>
</dbReference>
<dbReference type="PANTHER" id="PTHR36341">
    <property type="entry name" value="DUF2996 FAMILY PROTEIN"/>
    <property type="match status" value="1"/>
</dbReference>
<evidence type="ECO:0000256" key="1">
    <source>
        <dbReference type="SAM" id="MobiDB-lite"/>
    </source>
</evidence>
<dbReference type="Pfam" id="PF11210">
    <property type="entry name" value="DUF2996"/>
    <property type="match status" value="1"/>
</dbReference>
<dbReference type="Proteomes" id="UP001056708">
    <property type="component" value="Chromosome"/>
</dbReference>
<sequence length="147" mass="16618">MAEDDKKAQTTAANKGGNPKKEKPPAVEDKPFADFMHQDYLPALKQELENQGLEDLDLKFEKRRVPPLDAKGDCWQVIGTWQGGNRRFVVYFPKADIKGPRAFSCSADGTQPSTIEPFLMDERKINLSLLVFGVVQRLNAQKWLARN</sequence>
<feature type="compositionally biased region" description="Basic and acidic residues" evidence="1">
    <location>
        <begin position="19"/>
        <end position="29"/>
    </location>
</feature>
<dbReference type="InterPro" id="IPR021374">
    <property type="entry name" value="DUF2996"/>
</dbReference>
<protein>
    <submittedName>
        <fullName evidence="2">DUF2996 domain-containing protein</fullName>
    </submittedName>
</protein>
<organism evidence="2 3">
    <name type="scientific">Phormidium yuhuli AB48</name>
    <dbReference type="NCBI Taxonomy" id="2940671"/>
    <lineage>
        <taxon>Bacteria</taxon>
        <taxon>Bacillati</taxon>
        <taxon>Cyanobacteriota</taxon>
        <taxon>Cyanophyceae</taxon>
        <taxon>Oscillatoriophycideae</taxon>
        <taxon>Oscillatoriales</taxon>
        <taxon>Oscillatoriaceae</taxon>
        <taxon>Phormidium</taxon>
        <taxon>Phormidium yuhuli</taxon>
    </lineage>
</organism>
<gene>
    <name evidence="2" type="ORF">NEA10_15975</name>
</gene>
<dbReference type="RefSeq" id="WP_252662355.1">
    <property type="nucleotide sequence ID" value="NZ_CP098611.1"/>
</dbReference>
<proteinExistence type="predicted"/>
<name>A0ABY5AND7_9CYAN</name>
<dbReference type="PANTHER" id="PTHR36341:SF3">
    <property type="entry name" value="DUF2996 FAMILY PROTEIN"/>
    <property type="match status" value="1"/>
</dbReference>
<keyword evidence="3" id="KW-1185">Reference proteome</keyword>
<reference evidence="2" key="1">
    <citation type="submission" date="2022-06" db="EMBL/GenBank/DDBJ databases">
        <title>Genome sequence of Phormidium yuhuli AB48 isolated from an industrial photobioreactor environment.</title>
        <authorList>
            <person name="Qiu Y."/>
            <person name="Noonan A.J.C."/>
            <person name="Dofher K."/>
            <person name="Koch M."/>
            <person name="Kieft B."/>
            <person name="Lin X."/>
            <person name="Ziels R.M."/>
            <person name="Hallam S.J."/>
        </authorList>
    </citation>
    <scope>NUCLEOTIDE SEQUENCE</scope>
    <source>
        <strain evidence="2">AB48</strain>
    </source>
</reference>
<evidence type="ECO:0000313" key="3">
    <source>
        <dbReference type="Proteomes" id="UP001056708"/>
    </source>
</evidence>